<dbReference type="SUPFAM" id="SSF53098">
    <property type="entry name" value="Ribonuclease H-like"/>
    <property type="match status" value="1"/>
</dbReference>
<evidence type="ECO:0000256" key="2">
    <source>
        <dbReference type="ARBA" id="ARBA00001946"/>
    </source>
</evidence>
<sequence>MTASTVVFTDGACERNPGGRGGWGWVVDEHTFGFGSDAATTNQRMEIRAALEAVRALPRPLTVWSDSRYVVDCFERSWWRTWQRNGWLNSKKEPVKNRDLWEPFVELVATGKVSFRWVRGHSGVHLNEVADRLANAGMLGEPVAAPLDLAGLVLSAAQGAGTAGRFVVSAKWSANCKACGDRYSEGTSVTKTDVGWVHEECGAA</sequence>
<gene>
    <name evidence="12" type="ORF">ACFFJG_19850</name>
</gene>
<evidence type="ECO:0000313" key="12">
    <source>
        <dbReference type="EMBL" id="MFC0224753.1"/>
    </source>
</evidence>
<evidence type="ECO:0000256" key="5">
    <source>
        <dbReference type="ARBA" id="ARBA00012180"/>
    </source>
</evidence>
<name>A0ABV6E789_9ACTN</name>
<evidence type="ECO:0000256" key="10">
    <source>
        <dbReference type="ARBA" id="ARBA00022842"/>
    </source>
</evidence>
<comment type="catalytic activity">
    <reaction evidence="1">
        <text>Endonucleolytic cleavage to 5'-phosphomonoester.</text>
        <dbReference type="EC" id="3.1.26.4"/>
    </reaction>
</comment>
<dbReference type="GO" id="GO:0004523">
    <property type="term" value="F:RNA-DNA hybrid ribonuclease activity"/>
    <property type="evidence" value="ECO:0007669"/>
    <property type="project" value="UniProtKB-EC"/>
</dbReference>
<comment type="cofactor">
    <cofactor evidence="2">
        <name>Mg(2+)</name>
        <dbReference type="ChEBI" id="CHEBI:18420"/>
    </cofactor>
</comment>
<keyword evidence="7" id="KW-0479">Metal-binding</keyword>
<proteinExistence type="inferred from homology"/>
<keyword evidence="10" id="KW-0460">Magnesium</keyword>
<feature type="domain" description="RNase H type-1" evidence="11">
    <location>
        <begin position="1"/>
        <end position="139"/>
    </location>
</feature>
<protein>
    <recommendedName>
        <fullName evidence="5">ribonuclease H</fullName>
        <ecNumber evidence="5">3.1.26.4</ecNumber>
    </recommendedName>
</protein>
<dbReference type="CDD" id="cd09278">
    <property type="entry name" value="RNase_HI_prokaryote_like"/>
    <property type="match status" value="1"/>
</dbReference>
<comment type="similarity">
    <text evidence="3">Belongs to the RNase H family.</text>
</comment>
<evidence type="ECO:0000256" key="9">
    <source>
        <dbReference type="ARBA" id="ARBA00022801"/>
    </source>
</evidence>
<accession>A0ABV6E789</accession>
<dbReference type="InterPro" id="IPR050092">
    <property type="entry name" value="RNase_H"/>
</dbReference>
<evidence type="ECO:0000259" key="11">
    <source>
        <dbReference type="PROSITE" id="PS50879"/>
    </source>
</evidence>
<dbReference type="PANTHER" id="PTHR10642">
    <property type="entry name" value="RIBONUCLEASE H1"/>
    <property type="match status" value="1"/>
</dbReference>
<evidence type="ECO:0000256" key="6">
    <source>
        <dbReference type="ARBA" id="ARBA00022722"/>
    </source>
</evidence>
<evidence type="ECO:0000256" key="3">
    <source>
        <dbReference type="ARBA" id="ARBA00005300"/>
    </source>
</evidence>
<keyword evidence="8" id="KW-0255">Endonuclease</keyword>
<dbReference type="PROSITE" id="PS50879">
    <property type="entry name" value="RNASE_H_1"/>
    <property type="match status" value="1"/>
</dbReference>
<dbReference type="InterPro" id="IPR036397">
    <property type="entry name" value="RNaseH_sf"/>
</dbReference>
<evidence type="ECO:0000313" key="13">
    <source>
        <dbReference type="Proteomes" id="UP001589698"/>
    </source>
</evidence>
<dbReference type="PANTHER" id="PTHR10642:SF26">
    <property type="entry name" value="RIBONUCLEASE H1"/>
    <property type="match status" value="1"/>
</dbReference>
<dbReference type="Pfam" id="PF00075">
    <property type="entry name" value="RNase_H"/>
    <property type="match status" value="1"/>
</dbReference>
<keyword evidence="6" id="KW-0540">Nuclease</keyword>
<reference evidence="12 13" key="1">
    <citation type="submission" date="2024-09" db="EMBL/GenBank/DDBJ databases">
        <authorList>
            <person name="Sun Q."/>
            <person name="Mori K."/>
        </authorList>
    </citation>
    <scope>NUCLEOTIDE SEQUENCE [LARGE SCALE GENOMIC DNA]</scope>
    <source>
        <strain evidence="12 13">CCM 8654</strain>
    </source>
</reference>
<dbReference type="EMBL" id="JBHLXH010000003">
    <property type="protein sequence ID" value="MFC0224753.1"/>
    <property type="molecule type" value="Genomic_DNA"/>
</dbReference>
<dbReference type="Proteomes" id="UP001589698">
    <property type="component" value="Unassembled WGS sequence"/>
</dbReference>
<dbReference type="EC" id="3.1.26.4" evidence="5"/>
<keyword evidence="9 12" id="KW-0378">Hydrolase</keyword>
<dbReference type="InterPro" id="IPR012337">
    <property type="entry name" value="RNaseH-like_sf"/>
</dbReference>
<evidence type="ECO:0000256" key="8">
    <source>
        <dbReference type="ARBA" id="ARBA00022759"/>
    </source>
</evidence>
<dbReference type="Gene3D" id="3.30.420.10">
    <property type="entry name" value="Ribonuclease H-like superfamily/Ribonuclease H"/>
    <property type="match status" value="1"/>
</dbReference>
<organism evidence="12 13">
    <name type="scientific">Nocardioides zeicaulis</name>
    <dbReference type="NCBI Taxonomy" id="1776857"/>
    <lineage>
        <taxon>Bacteria</taxon>
        <taxon>Bacillati</taxon>
        <taxon>Actinomycetota</taxon>
        <taxon>Actinomycetes</taxon>
        <taxon>Propionibacteriales</taxon>
        <taxon>Nocardioidaceae</taxon>
        <taxon>Nocardioides</taxon>
    </lineage>
</organism>
<comment type="subunit">
    <text evidence="4">Monomer.</text>
</comment>
<comment type="caution">
    <text evidence="12">The sequence shown here is derived from an EMBL/GenBank/DDBJ whole genome shotgun (WGS) entry which is preliminary data.</text>
</comment>
<evidence type="ECO:0000256" key="7">
    <source>
        <dbReference type="ARBA" id="ARBA00022723"/>
    </source>
</evidence>
<dbReference type="RefSeq" id="WP_378520531.1">
    <property type="nucleotide sequence ID" value="NZ_CBCSDI010000012.1"/>
</dbReference>
<dbReference type="InterPro" id="IPR022892">
    <property type="entry name" value="RNaseHI"/>
</dbReference>
<evidence type="ECO:0000256" key="1">
    <source>
        <dbReference type="ARBA" id="ARBA00000077"/>
    </source>
</evidence>
<dbReference type="InterPro" id="IPR002156">
    <property type="entry name" value="RNaseH_domain"/>
</dbReference>
<keyword evidence="13" id="KW-1185">Reference proteome</keyword>
<evidence type="ECO:0000256" key="4">
    <source>
        <dbReference type="ARBA" id="ARBA00011245"/>
    </source>
</evidence>